<dbReference type="HOGENOM" id="CLU_097040_1_0_2"/>
<dbReference type="EMBL" id="CP003531">
    <property type="protein sequence ID" value="AFK51546.1"/>
    <property type="molecule type" value="Genomic_DNA"/>
</dbReference>
<organism evidence="2 3">
    <name type="scientific">Thermogladius calderae (strain DSM 22663 / VKM B-2946 / 1633)</name>
    <dbReference type="NCBI Taxonomy" id="1184251"/>
    <lineage>
        <taxon>Archaea</taxon>
        <taxon>Thermoproteota</taxon>
        <taxon>Thermoprotei</taxon>
        <taxon>Desulfurococcales</taxon>
        <taxon>Desulfurococcaceae</taxon>
        <taxon>Thermogladius</taxon>
    </lineage>
</organism>
<accession>I3TFK8</accession>
<dbReference type="STRING" id="1184251.TCELL_1123"/>
<name>I3TFK8_THEC1</name>
<dbReference type="InParanoid" id="I3TFK8"/>
<evidence type="ECO:0000256" key="1">
    <source>
        <dbReference type="SAM" id="Phobius"/>
    </source>
</evidence>
<evidence type="ECO:0000313" key="2">
    <source>
        <dbReference type="EMBL" id="AFK51546.1"/>
    </source>
</evidence>
<dbReference type="AlphaFoldDB" id="I3TFK8"/>
<keyword evidence="3" id="KW-1185">Reference proteome</keyword>
<gene>
    <name evidence="2" type="ordered locus">TCELL_1123</name>
</gene>
<feature type="transmembrane region" description="Helical" evidence="1">
    <location>
        <begin position="105"/>
        <end position="135"/>
    </location>
</feature>
<keyword evidence="1" id="KW-0812">Transmembrane</keyword>
<keyword evidence="1" id="KW-0472">Membrane</keyword>
<feature type="transmembrane region" description="Helical" evidence="1">
    <location>
        <begin position="12"/>
        <end position="32"/>
    </location>
</feature>
<dbReference type="KEGG" id="thg:TCELL_1123"/>
<dbReference type="GeneID" id="13013442"/>
<evidence type="ECO:0000313" key="3">
    <source>
        <dbReference type="Proteomes" id="UP000005270"/>
    </source>
</evidence>
<dbReference type="OrthoDB" id="46244at2157"/>
<reference evidence="2 3" key="1">
    <citation type="journal article" date="2012" name="J. Bacteriol.">
        <title>Complete genome sequence of the hyperthermophilic cellulolytic Crenarchaeon 'Thermogladius cellulolyticus' 1633.</title>
        <authorList>
            <person name="Mardanov A.V."/>
            <person name="Kochetkova T.V."/>
            <person name="Beletsky A.V."/>
            <person name="Bonch-Osmolovskaya E.A."/>
            <person name="Ravin N.V."/>
            <person name="Skryabin K.G."/>
        </authorList>
    </citation>
    <scope>NUCLEOTIDE SEQUENCE [LARGE SCALE GENOMIC DNA]</scope>
    <source>
        <strain evidence="3">DSM 22663 / VKM B-2946 / 1633</strain>
    </source>
</reference>
<feature type="transmembrane region" description="Helical" evidence="1">
    <location>
        <begin position="156"/>
        <end position="174"/>
    </location>
</feature>
<dbReference type="eggNOG" id="arCOG01572">
    <property type="taxonomic scope" value="Archaea"/>
</dbReference>
<keyword evidence="1" id="KW-1133">Transmembrane helix</keyword>
<dbReference type="RefSeq" id="WP_014737796.1">
    <property type="nucleotide sequence ID" value="NC_017954.1"/>
</dbReference>
<feature type="transmembrane region" description="Helical" evidence="1">
    <location>
        <begin position="68"/>
        <end position="93"/>
    </location>
</feature>
<feature type="transmembrane region" description="Helical" evidence="1">
    <location>
        <begin position="180"/>
        <end position="201"/>
    </location>
</feature>
<proteinExistence type="predicted"/>
<sequence length="211" mass="23223">MFFSTSVLLDYVIATLILLAIVIVTYVIGRLVKYFITYMAGKTGFSDWMIKFHLGRAILRSGMTVGEFFGRVSMWVVLVAGTLLGLATWFSLVNNTVAAAVILDIVYVYVFGFVKAFIVIVVGFILVDAFVGYVYKGGEPGGTLEFLTPVGEYLRLLFYLAVLVFALDVGGINVKTLTQILIPIVWGLTVIMIILTVGKIVSDILGRVKRQ</sequence>
<dbReference type="Proteomes" id="UP000005270">
    <property type="component" value="Chromosome"/>
</dbReference>
<protein>
    <submittedName>
        <fullName evidence="2">Uncharacterized protein</fullName>
    </submittedName>
</protein>